<dbReference type="Gene3D" id="2.30.39.10">
    <property type="entry name" value="Alpha-1-antitrypsin, domain 1"/>
    <property type="match status" value="2"/>
</dbReference>
<keyword evidence="4" id="KW-0732">Signal</keyword>
<dbReference type="Gene3D" id="3.30.497.10">
    <property type="entry name" value="Antithrombin, subunit I, domain 2"/>
    <property type="match status" value="1"/>
</dbReference>
<dbReference type="PANTHER" id="PTHR11461:SF342">
    <property type="entry name" value="SERINE PROTEASE INHIBITOR 28DC"/>
    <property type="match status" value="1"/>
</dbReference>
<keyword evidence="1" id="KW-0646">Protease inhibitor</keyword>
<dbReference type="Proteomes" id="UP001153954">
    <property type="component" value="Unassembled WGS sequence"/>
</dbReference>
<organism evidence="6 7">
    <name type="scientific">Euphydryas editha</name>
    <name type="common">Edith's checkerspot</name>
    <dbReference type="NCBI Taxonomy" id="104508"/>
    <lineage>
        <taxon>Eukaryota</taxon>
        <taxon>Metazoa</taxon>
        <taxon>Ecdysozoa</taxon>
        <taxon>Arthropoda</taxon>
        <taxon>Hexapoda</taxon>
        <taxon>Insecta</taxon>
        <taxon>Pterygota</taxon>
        <taxon>Neoptera</taxon>
        <taxon>Endopterygota</taxon>
        <taxon>Lepidoptera</taxon>
        <taxon>Glossata</taxon>
        <taxon>Ditrysia</taxon>
        <taxon>Papilionoidea</taxon>
        <taxon>Nymphalidae</taxon>
        <taxon>Nymphalinae</taxon>
        <taxon>Euphydryas</taxon>
    </lineage>
</organism>
<dbReference type="AlphaFoldDB" id="A0AAU9V808"/>
<dbReference type="GO" id="GO:0005615">
    <property type="term" value="C:extracellular space"/>
    <property type="evidence" value="ECO:0007669"/>
    <property type="project" value="InterPro"/>
</dbReference>
<evidence type="ECO:0000313" key="6">
    <source>
        <dbReference type="EMBL" id="CAH2108146.1"/>
    </source>
</evidence>
<evidence type="ECO:0000256" key="1">
    <source>
        <dbReference type="ARBA" id="ARBA00022690"/>
    </source>
</evidence>
<dbReference type="SUPFAM" id="SSF56574">
    <property type="entry name" value="Serpins"/>
    <property type="match status" value="1"/>
</dbReference>
<keyword evidence="2" id="KW-0722">Serine protease inhibitor</keyword>
<keyword evidence="7" id="KW-1185">Reference proteome</keyword>
<dbReference type="CDD" id="cd00172">
    <property type="entry name" value="serpin"/>
    <property type="match status" value="1"/>
</dbReference>
<dbReference type="InterPro" id="IPR042185">
    <property type="entry name" value="Serpin_sf_2"/>
</dbReference>
<feature type="signal peptide" evidence="4">
    <location>
        <begin position="1"/>
        <end position="19"/>
    </location>
</feature>
<reference evidence="6" key="1">
    <citation type="submission" date="2022-03" db="EMBL/GenBank/DDBJ databases">
        <authorList>
            <person name="Tunstrom K."/>
        </authorList>
    </citation>
    <scope>NUCLEOTIDE SEQUENCE</scope>
</reference>
<gene>
    <name evidence="6" type="ORF">EEDITHA_LOCUS22110</name>
</gene>
<evidence type="ECO:0000256" key="3">
    <source>
        <dbReference type="RuleBase" id="RU000411"/>
    </source>
</evidence>
<feature type="chain" id="PRO_5043840994" description="Serpin domain-containing protein" evidence="4">
    <location>
        <begin position="20"/>
        <end position="373"/>
    </location>
</feature>
<dbReference type="InterPro" id="IPR023796">
    <property type="entry name" value="Serpin_dom"/>
</dbReference>
<evidence type="ECO:0000256" key="4">
    <source>
        <dbReference type="SAM" id="SignalP"/>
    </source>
</evidence>
<dbReference type="InterPro" id="IPR000215">
    <property type="entry name" value="Serpin_fam"/>
</dbReference>
<sequence length="373" mass="42309">MEYLHIAGLLAMTLLGTVGKSYDELAEILGFSQDLKINRMSHEYFGGLLKNLNSNGTSSKTTYADAIFVDNSSQLREAYQTYLHEVYNGEARGVNFADEDVKNKINEWMSNNTDGKIPDFLQEPLPRNAKAVLLSALYFSGQWKYPFFPQYTTKLPFKKTNGQVMTDMMMNIGEFDQVYSVKDDVHLIAIPYNDSITTLYALKPRKPHLMSLTELMNKLNYTRISELIDKLESKKTIMRFPKMDLKFRASLEEPLKALGVQSIFMPGQANFALMIDSNNNKTENELIMRAKTLEPNIRDIIDSLPNPGINVDSIIHDVRITIDEYGTEATAATSGILARSAELFYADSPFYMFIRNEVTKLVTFSAVIFDPTI</sequence>
<evidence type="ECO:0000256" key="2">
    <source>
        <dbReference type="ARBA" id="ARBA00022900"/>
    </source>
</evidence>
<dbReference type="SMART" id="SM00093">
    <property type="entry name" value="SERPIN"/>
    <property type="match status" value="1"/>
</dbReference>
<dbReference type="GO" id="GO:0004867">
    <property type="term" value="F:serine-type endopeptidase inhibitor activity"/>
    <property type="evidence" value="ECO:0007669"/>
    <property type="project" value="UniProtKB-KW"/>
</dbReference>
<proteinExistence type="inferred from homology"/>
<protein>
    <recommendedName>
        <fullName evidence="5">Serpin domain-containing protein</fullName>
    </recommendedName>
</protein>
<dbReference type="InterPro" id="IPR036186">
    <property type="entry name" value="Serpin_sf"/>
</dbReference>
<feature type="domain" description="Serpin" evidence="5">
    <location>
        <begin position="3"/>
        <end position="371"/>
    </location>
</feature>
<evidence type="ECO:0000313" key="7">
    <source>
        <dbReference type="Proteomes" id="UP001153954"/>
    </source>
</evidence>
<dbReference type="InterPro" id="IPR042178">
    <property type="entry name" value="Serpin_sf_1"/>
</dbReference>
<dbReference type="Pfam" id="PF00079">
    <property type="entry name" value="Serpin"/>
    <property type="match status" value="1"/>
</dbReference>
<comment type="caution">
    <text evidence="6">The sequence shown here is derived from an EMBL/GenBank/DDBJ whole genome shotgun (WGS) entry which is preliminary data.</text>
</comment>
<comment type="similarity">
    <text evidence="3">Belongs to the serpin family.</text>
</comment>
<accession>A0AAU9V808</accession>
<evidence type="ECO:0000259" key="5">
    <source>
        <dbReference type="SMART" id="SM00093"/>
    </source>
</evidence>
<dbReference type="EMBL" id="CAKOGL010000031">
    <property type="protein sequence ID" value="CAH2108146.1"/>
    <property type="molecule type" value="Genomic_DNA"/>
</dbReference>
<dbReference type="PANTHER" id="PTHR11461">
    <property type="entry name" value="SERINE PROTEASE INHIBITOR, SERPIN"/>
    <property type="match status" value="1"/>
</dbReference>
<name>A0AAU9V808_EUPED</name>